<evidence type="ECO:0000313" key="1">
    <source>
        <dbReference type="EMBL" id="SDO18258.1"/>
    </source>
</evidence>
<dbReference type="EMBL" id="FNJB01000002">
    <property type="protein sequence ID" value="SDO18258.1"/>
    <property type="molecule type" value="Genomic_DNA"/>
</dbReference>
<name>A0A1H0HGG9_9PSEU</name>
<sequence length="204" mass="22002">MTDTPYDAVICDVDGVVRHWPADGMTSLSRAYGLPEDTLATVAFDQALLEPAILGKHTDTQWRNAVAEALTDLCGSTERATALVAEWSALRGRVDPDVHALLTAARRSVPVVLLSNGTTRLEADLAELGLANGFPLVNSARLGMAKPKREVYRHAAQVAGAPVNRCLFIDDTLENVVAAESLGMTTHHYRRPADLRHALALLVD</sequence>
<accession>A0A1H0HGG9</accession>
<dbReference type="NCBIfam" id="TIGR01509">
    <property type="entry name" value="HAD-SF-IA-v3"/>
    <property type="match status" value="1"/>
</dbReference>
<dbReference type="InterPro" id="IPR023214">
    <property type="entry name" value="HAD_sf"/>
</dbReference>
<dbReference type="SUPFAM" id="SSF56784">
    <property type="entry name" value="HAD-like"/>
    <property type="match status" value="1"/>
</dbReference>
<dbReference type="STRING" id="504798.SAMN05421871_101195"/>
<dbReference type="SFLD" id="SFLDS00003">
    <property type="entry name" value="Haloacid_Dehalogenase"/>
    <property type="match status" value="1"/>
</dbReference>
<dbReference type="InterPro" id="IPR006439">
    <property type="entry name" value="HAD-SF_hydro_IA"/>
</dbReference>
<proteinExistence type="predicted"/>
<dbReference type="Pfam" id="PF00702">
    <property type="entry name" value="Hydrolase"/>
    <property type="match status" value="1"/>
</dbReference>
<keyword evidence="1" id="KW-0378">Hydrolase</keyword>
<keyword evidence="2" id="KW-1185">Reference proteome</keyword>
<dbReference type="SFLD" id="SFLDG01129">
    <property type="entry name" value="C1.5:_HAD__Beta-PGM__Phosphata"/>
    <property type="match status" value="1"/>
</dbReference>
<dbReference type="PANTHER" id="PTHR43611:SF3">
    <property type="entry name" value="FLAVIN MONONUCLEOTIDE HYDROLASE 1, CHLOROPLATIC"/>
    <property type="match status" value="1"/>
</dbReference>
<dbReference type="PRINTS" id="PR00413">
    <property type="entry name" value="HADHALOGNASE"/>
</dbReference>
<dbReference type="InterPro" id="IPR036412">
    <property type="entry name" value="HAD-like_sf"/>
</dbReference>
<organism evidence="1 2">
    <name type="scientific">Actinokineospora alba</name>
    <dbReference type="NCBI Taxonomy" id="504798"/>
    <lineage>
        <taxon>Bacteria</taxon>
        <taxon>Bacillati</taxon>
        <taxon>Actinomycetota</taxon>
        <taxon>Actinomycetes</taxon>
        <taxon>Pseudonocardiales</taxon>
        <taxon>Pseudonocardiaceae</taxon>
        <taxon>Actinokineospora</taxon>
    </lineage>
</organism>
<evidence type="ECO:0000313" key="2">
    <source>
        <dbReference type="Proteomes" id="UP000199651"/>
    </source>
</evidence>
<dbReference type="Proteomes" id="UP000199651">
    <property type="component" value="Unassembled WGS sequence"/>
</dbReference>
<dbReference type="GO" id="GO:0016787">
    <property type="term" value="F:hydrolase activity"/>
    <property type="evidence" value="ECO:0007669"/>
    <property type="project" value="UniProtKB-KW"/>
</dbReference>
<gene>
    <name evidence="1" type="ORF">SAMN05192558_102108</name>
</gene>
<dbReference type="AlphaFoldDB" id="A0A1H0HGG9"/>
<reference evidence="2" key="1">
    <citation type="submission" date="2016-10" db="EMBL/GenBank/DDBJ databases">
        <authorList>
            <person name="Varghese N."/>
            <person name="Submissions S."/>
        </authorList>
    </citation>
    <scope>NUCLEOTIDE SEQUENCE [LARGE SCALE GENOMIC DNA]</scope>
    <source>
        <strain evidence="2">IBRC-M 10655</strain>
    </source>
</reference>
<dbReference type="PANTHER" id="PTHR43611">
    <property type="entry name" value="ALPHA-D-GLUCOSE 1-PHOSPHATE PHOSPHATASE"/>
    <property type="match status" value="1"/>
</dbReference>
<dbReference type="RefSeq" id="WP_091370437.1">
    <property type="nucleotide sequence ID" value="NZ_FNDV01000001.1"/>
</dbReference>
<protein>
    <submittedName>
        <fullName evidence="1">Putative hydrolase of the HAD superfamily</fullName>
    </submittedName>
</protein>
<dbReference type="Gene3D" id="3.40.50.1000">
    <property type="entry name" value="HAD superfamily/HAD-like"/>
    <property type="match status" value="1"/>
</dbReference>
<dbReference type="OrthoDB" id="9797415at2"/>